<keyword evidence="4" id="KW-1185">Reference proteome</keyword>
<organism evidence="3 4">
    <name type="scientific">Rhizopus oryzae</name>
    <name type="common">Mucormycosis agent</name>
    <name type="synonym">Rhizopus arrhizus var. delemar</name>
    <dbReference type="NCBI Taxonomy" id="64495"/>
    <lineage>
        <taxon>Eukaryota</taxon>
        <taxon>Fungi</taxon>
        <taxon>Fungi incertae sedis</taxon>
        <taxon>Mucoromycota</taxon>
        <taxon>Mucoromycotina</taxon>
        <taxon>Mucoromycetes</taxon>
        <taxon>Mucorales</taxon>
        <taxon>Mucorineae</taxon>
        <taxon>Rhizopodaceae</taxon>
        <taxon>Rhizopus</taxon>
    </lineage>
</organism>
<evidence type="ECO:0000256" key="2">
    <source>
        <dbReference type="SAM" id="SignalP"/>
    </source>
</evidence>
<accession>A0A9P6WZR6</accession>
<dbReference type="AlphaFoldDB" id="A0A9P6WZR6"/>
<sequence>MPKAALPATFPKALAAQLLTAIGIVPDKQEDHHGAIVAFDIVEAQTKACSIGVQVGSLTIIGTHTLSSDNSIYRISLDRLSILRPEELATFVRQMLESHGKALHMGLLLDPATNLFFGKEFAFLDTFTTEDSAFRELSHEMHLDNHALSLLHGEVWKPIVFTATNLDTPKPSVPYLKVVRSRSATGVKVHSAYLNIAQNKGIIELGLSGPRMDPVSHRGATSVKAGHSNETQQSKAVTSTIDNTAPLEIKELPDDIAFSEKPQDHVEIFLHRPKSKICSRSHSRF</sequence>
<evidence type="ECO:0000313" key="3">
    <source>
        <dbReference type="EMBL" id="KAG1302229.1"/>
    </source>
</evidence>
<name>A0A9P6WZR6_RHIOR</name>
<reference evidence="3" key="1">
    <citation type="journal article" date="2020" name="Microb. Genom.">
        <title>Genetic diversity of clinical and environmental Mucorales isolates obtained from an investigation of mucormycosis cases among solid organ transplant recipients.</title>
        <authorList>
            <person name="Nguyen M.H."/>
            <person name="Kaul D."/>
            <person name="Muto C."/>
            <person name="Cheng S.J."/>
            <person name="Richter R.A."/>
            <person name="Bruno V.M."/>
            <person name="Liu G."/>
            <person name="Beyhan S."/>
            <person name="Sundermann A.J."/>
            <person name="Mounaud S."/>
            <person name="Pasculle A.W."/>
            <person name="Nierman W.C."/>
            <person name="Driscoll E."/>
            <person name="Cumbie R."/>
            <person name="Clancy C.J."/>
            <person name="Dupont C.L."/>
        </authorList>
    </citation>
    <scope>NUCLEOTIDE SEQUENCE</scope>
    <source>
        <strain evidence="3">GL11</strain>
    </source>
</reference>
<protein>
    <submittedName>
        <fullName evidence="3">Uncharacterized protein</fullName>
    </submittedName>
</protein>
<dbReference type="OrthoDB" id="2288756at2759"/>
<dbReference type="EMBL" id="JAANQT010002553">
    <property type="protein sequence ID" value="KAG1302229.1"/>
    <property type="molecule type" value="Genomic_DNA"/>
</dbReference>
<comment type="caution">
    <text evidence="3">The sequence shown here is derived from an EMBL/GenBank/DDBJ whole genome shotgun (WGS) entry which is preliminary data.</text>
</comment>
<dbReference type="Proteomes" id="UP000716291">
    <property type="component" value="Unassembled WGS sequence"/>
</dbReference>
<feature type="region of interest" description="Disordered" evidence="1">
    <location>
        <begin position="215"/>
        <end position="237"/>
    </location>
</feature>
<evidence type="ECO:0000313" key="4">
    <source>
        <dbReference type="Proteomes" id="UP000716291"/>
    </source>
</evidence>
<evidence type="ECO:0000256" key="1">
    <source>
        <dbReference type="SAM" id="MobiDB-lite"/>
    </source>
</evidence>
<feature type="chain" id="PRO_5040379676" evidence="2">
    <location>
        <begin position="16"/>
        <end position="285"/>
    </location>
</feature>
<keyword evidence="2" id="KW-0732">Signal</keyword>
<feature type="signal peptide" evidence="2">
    <location>
        <begin position="1"/>
        <end position="15"/>
    </location>
</feature>
<gene>
    <name evidence="3" type="ORF">G6F64_011109</name>
</gene>
<feature type="compositionally biased region" description="Polar residues" evidence="1">
    <location>
        <begin position="228"/>
        <end position="237"/>
    </location>
</feature>
<proteinExistence type="predicted"/>